<reference evidence="2" key="1">
    <citation type="submission" date="2020-03" db="EMBL/GenBank/DDBJ databases">
        <title>Castanea mollissima Vanexum genome sequencing.</title>
        <authorList>
            <person name="Staton M."/>
        </authorList>
    </citation>
    <scope>NUCLEOTIDE SEQUENCE</scope>
    <source>
        <tissue evidence="2">Leaf</tissue>
    </source>
</reference>
<dbReference type="EMBL" id="JRKL02000877">
    <property type="protein sequence ID" value="KAF3967602.1"/>
    <property type="molecule type" value="Genomic_DNA"/>
</dbReference>
<keyword evidence="1" id="KW-1133">Transmembrane helix</keyword>
<feature type="transmembrane region" description="Helical" evidence="1">
    <location>
        <begin position="61"/>
        <end position="79"/>
    </location>
</feature>
<dbReference type="OrthoDB" id="759788at2759"/>
<dbReference type="Proteomes" id="UP000737018">
    <property type="component" value="Unassembled WGS sequence"/>
</dbReference>
<proteinExistence type="predicted"/>
<gene>
    <name evidence="2" type="ORF">CMV_008418</name>
</gene>
<name>A0A8J4VS36_9ROSI</name>
<evidence type="ECO:0000313" key="2">
    <source>
        <dbReference type="EMBL" id="KAF3967602.1"/>
    </source>
</evidence>
<keyword evidence="3" id="KW-1185">Reference proteome</keyword>
<sequence>MHRSSSTSRASDEFLVNLLPPAMDSPPLKATTSSDLPMYNSISDTTKKDIALYRKSSGENAIHIIPLVLILCVLILWIFSHPAN</sequence>
<organism evidence="2 3">
    <name type="scientific">Castanea mollissima</name>
    <name type="common">Chinese chestnut</name>
    <dbReference type="NCBI Taxonomy" id="60419"/>
    <lineage>
        <taxon>Eukaryota</taxon>
        <taxon>Viridiplantae</taxon>
        <taxon>Streptophyta</taxon>
        <taxon>Embryophyta</taxon>
        <taxon>Tracheophyta</taxon>
        <taxon>Spermatophyta</taxon>
        <taxon>Magnoliopsida</taxon>
        <taxon>eudicotyledons</taxon>
        <taxon>Gunneridae</taxon>
        <taxon>Pentapetalae</taxon>
        <taxon>rosids</taxon>
        <taxon>fabids</taxon>
        <taxon>Fagales</taxon>
        <taxon>Fagaceae</taxon>
        <taxon>Castanea</taxon>
    </lineage>
</organism>
<accession>A0A8J4VS36</accession>
<keyword evidence="1" id="KW-0812">Transmembrane</keyword>
<evidence type="ECO:0000313" key="3">
    <source>
        <dbReference type="Proteomes" id="UP000737018"/>
    </source>
</evidence>
<dbReference type="AlphaFoldDB" id="A0A8J4VS36"/>
<keyword evidence="1" id="KW-0472">Membrane</keyword>
<dbReference type="PANTHER" id="PTHR34189:SF10">
    <property type="entry name" value="TRANSMEMBRANE PROTEIN"/>
    <property type="match status" value="1"/>
</dbReference>
<evidence type="ECO:0008006" key="4">
    <source>
        <dbReference type="Google" id="ProtNLM"/>
    </source>
</evidence>
<comment type="caution">
    <text evidence="2">The sequence shown here is derived from an EMBL/GenBank/DDBJ whole genome shotgun (WGS) entry which is preliminary data.</text>
</comment>
<evidence type="ECO:0000256" key="1">
    <source>
        <dbReference type="SAM" id="Phobius"/>
    </source>
</evidence>
<protein>
    <recommendedName>
        <fullName evidence="4">Transmembrane protein</fullName>
    </recommendedName>
</protein>
<dbReference type="PANTHER" id="PTHR34189">
    <property type="entry name" value="TRANSMEMBRANE PROTEIN"/>
    <property type="match status" value="1"/>
</dbReference>